<feature type="domain" description="DC1" evidence="2">
    <location>
        <begin position="78"/>
        <end position="124"/>
    </location>
</feature>
<dbReference type="EMBL" id="KV017508">
    <property type="protein sequence ID" value="KZV18163.1"/>
    <property type="molecule type" value="Genomic_DNA"/>
</dbReference>
<evidence type="ECO:0000259" key="2">
    <source>
        <dbReference type="Pfam" id="PF03107"/>
    </source>
</evidence>
<feature type="domain" description="DC1" evidence="2">
    <location>
        <begin position="135"/>
        <end position="182"/>
    </location>
</feature>
<dbReference type="AlphaFoldDB" id="A0A2Z7A936"/>
<dbReference type="OrthoDB" id="1877533at2759"/>
<name>A0A2Z7A936_9LAMI</name>
<evidence type="ECO:0000256" key="1">
    <source>
        <dbReference type="ARBA" id="ARBA00022737"/>
    </source>
</evidence>
<organism evidence="3 4">
    <name type="scientific">Dorcoceras hygrometricum</name>
    <dbReference type="NCBI Taxonomy" id="472368"/>
    <lineage>
        <taxon>Eukaryota</taxon>
        <taxon>Viridiplantae</taxon>
        <taxon>Streptophyta</taxon>
        <taxon>Embryophyta</taxon>
        <taxon>Tracheophyta</taxon>
        <taxon>Spermatophyta</taxon>
        <taxon>Magnoliopsida</taxon>
        <taxon>eudicotyledons</taxon>
        <taxon>Gunneridae</taxon>
        <taxon>Pentapetalae</taxon>
        <taxon>asterids</taxon>
        <taxon>lamiids</taxon>
        <taxon>Lamiales</taxon>
        <taxon>Gesneriaceae</taxon>
        <taxon>Didymocarpoideae</taxon>
        <taxon>Trichosporeae</taxon>
        <taxon>Loxocarpinae</taxon>
        <taxon>Dorcoceras</taxon>
    </lineage>
</organism>
<reference evidence="3 4" key="1">
    <citation type="journal article" date="2015" name="Proc. Natl. Acad. Sci. U.S.A.">
        <title>The resurrection genome of Boea hygrometrica: A blueprint for survival of dehydration.</title>
        <authorList>
            <person name="Xiao L."/>
            <person name="Yang G."/>
            <person name="Zhang L."/>
            <person name="Yang X."/>
            <person name="Zhao S."/>
            <person name="Ji Z."/>
            <person name="Zhou Q."/>
            <person name="Hu M."/>
            <person name="Wang Y."/>
            <person name="Chen M."/>
            <person name="Xu Y."/>
            <person name="Jin H."/>
            <person name="Xiao X."/>
            <person name="Hu G."/>
            <person name="Bao F."/>
            <person name="Hu Y."/>
            <person name="Wan P."/>
            <person name="Li L."/>
            <person name="Deng X."/>
            <person name="Kuang T."/>
            <person name="Xiang C."/>
            <person name="Zhu J.K."/>
            <person name="Oliver M.J."/>
            <person name="He Y."/>
        </authorList>
    </citation>
    <scope>NUCLEOTIDE SEQUENCE [LARGE SCALE GENOMIC DNA]</scope>
    <source>
        <strain evidence="4">cv. XS01</strain>
    </source>
</reference>
<dbReference type="Proteomes" id="UP000250235">
    <property type="component" value="Unassembled WGS sequence"/>
</dbReference>
<dbReference type="PANTHER" id="PTHR46288">
    <property type="entry name" value="PHORBOL-ESTER/DAG-TYPE DOMAIN-CONTAINING PROTEIN"/>
    <property type="match status" value="1"/>
</dbReference>
<dbReference type="InterPro" id="IPR004146">
    <property type="entry name" value="DC1"/>
</dbReference>
<evidence type="ECO:0000313" key="4">
    <source>
        <dbReference type="Proteomes" id="UP000250235"/>
    </source>
</evidence>
<dbReference type="Pfam" id="PF03107">
    <property type="entry name" value="C1_2"/>
    <property type="match status" value="3"/>
</dbReference>
<gene>
    <name evidence="3" type="ORF">F511_19114</name>
</gene>
<keyword evidence="4" id="KW-1185">Reference proteome</keyword>
<keyword evidence="1" id="KW-0677">Repeat</keyword>
<dbReference type="InterPro" id="IPR046349">
    <property type="entry name" value="C1-like_sf"/>
</dbReference>
<dbReference type="SUPFAM" id="SSF57889">
    <property type="entry name" value="Cysteine-rich domain"/>
    <property type="match status" value="2"/>
</dbReference>
<evidence type="ECO:0000313" key="3">
    <source>
        <dbReference type="EMBL" id="KZV18163.1"/>
    </source>
</evidence>
<proteinExistence type="predicted"/>
<sequence length="302" mass="32471">MVRVTNQTTAAPLPSSPIRHFSHPHDLHPIPSNYSQNLAGLCSSCKLQPSGTMYTCPPCSFILHQSCVKLPQLITHPAHSGCHLSLLTMSSYPGGIFSCDACGRRGDGWSYHCSRCGYDLHVRCSIKPLNIRHRSHPCDLKLTFQTPYVDSKGFSCDICRLIGENQWLYRCASCQFDAHMDCTASPRQILQHQHSLPSSNTAHHSQLMHSASTGGIPSHHGFGQFQGPVNHGGFYGSVPTSNHPMMMHNNIQRPTGGGLGSNLVTAALGGVVEGVMQQVAATAVQEVISGDAGGGSGDVLSY</sequence>
<protein>
    <recommendedName>
        <fullName evidence="2">DC1 domain-containing protein</fullName>
    </recommendedName>
</protein>
<accession>A0A2Z7A936</accession>
<dbReference type="PANTHER" id="PTHR46288:SF80">
    <property type="entry name" value="CYSTEINE_HISTIDINE-RICH C1 DOMAIN FAMILY PROTEIN"/>
    <property type="match status" value="1"/>
</dbReference>
<feature type="domain" description="DC1" evidence="2">
    <location>
        <begin position="21"/>
        <end position="68"/>
    </location>
</feature>